<evidence type="ECO:0000313" key="3">
    <source>
        <dbReference type="Proteomes" id="UP000297703"/>
    </source>
</evidence>
<reference evidence="2 3" key="2">
    <citation type="submission" date="2019-04" db="EMBL/GenBank/DDBJ databases">
        <title>The genome sequence of big-headed turtle.</title>
        <authorList>
            <person name="Gong S."/>
        </authorList>
    </citation>
    <scope>NUCLEOTIDE SEQUENCE [LARGE SCALE GENOMIC DNA]</scope>
    <source>
        <strain evidence="2">DO16091913</strain>
        <tissue evidence="2">Muscle</tissue>
    </source>
</reference>
<name>A0A4D9DR07_9SAUR</name>
<accession>A0A4D9DR07</accession>
<sequence>MISGKMDSPSSLLEPGSQPGGGGSRLPRCSPDKPLPEPRERQDVDRPALGEAGSGPAQERVVAAAGYQWIKVLMSSSKIPKWQEELRTDSCANEAAVHLSGSLCVVQYGSHRGSDHIDESDTYPEDTREDLQHLSYPAVPSPEGFSSTEITIHPLDSSKFLLDGFPLAR</sequence>
<feature type="compositionally biased region" description="Basic and acidic residues" evidence="1">
    <location>
        <begin position="30"/>
        <end position="48"/>
    </location>
</feature>
<keyword evidence="3" id="KW-1185">Reference proteome</keyword>
<protein>
    <submittedName>
        <fullName evidence="2">Cadherin-24</fullName>
    </submittedName>
</protein>
<dbReference type="AlphaFoldDB" id="A0A4D9DR07"/>
<gene>
    <name evidence="2" type="ORF">DR999_PMT19171</name>
</gene>
<evidence type="ECO:0000313" key="2">
    <source>
        <dbReference type="EMBL" id="TFJ98877.1"/>
    </source>
</evidence>
<reference evidence="2 3" key="1">
    <citation type="submission" date="2019-04" db="EMBL/GenBank/DDBJ databases">
        <title>Draft genome of the big-headed turtle Platysternon megacephalum.</title>
        <authorList>
            <person name="Gong S."/>
        </authorList>
    </citation>
    <scope>NUCLEOTIDE SEQUENCE [LARGE SCALE GENOMIC DNA]</scope>
    <source>
        <strain evidence="2">DO16091913</strain>
        <tissue evidence="2">Muscle</tissue>
    </source>
</reference>
<dbReference type="Proteomes" id="UP000297703">
    <property type="component" value="Unassembled WGS sequence"/>
</dbReference>
<organism evidence="2 3">
    <name type="scientific">Platysternon megacephalum</name>
    <name type="common">big-headed turtle</name>
    <dbReference type="NCBI Taxonomy" id="55544"/>
    <lineage>
        <taxon>Eukaryota</taxon>
        <taxon>Metazoa</taxon>
        <taxon>Chordata</taxon>
        <taxon>Craniata</taxon>
        <taxon>Vertebrata</taxon>
        <taxon>Euteleostomi</taxon>
        <taxon>Archelosauria</taxon>
        <taxon>Testudinata</taxon>
        <taxon>Testudines</taxon>
        <taxon>Cryptodira</taxon>
        <taxon>Durocryptodira</taxon>
        <taxon>Testudinoidea</taxon>
        <taxon>Platysternidae</taxon>
        <taxon>Platysternon</taxon>
    </lineage>
</organism>
<evidence type="ECO:0000256" key="1">
    <source>
        <dbReference type="SAM" id="MobiDB-lite"/>
    </source>
</evidence>
<feature type="region of interest" description="Disordered" evidence="1">
    <location>
        <begin position="1"/>
        <end position="58"/>
    </location>
</feature>
<comment type="caution">
    <text evidence="2">The sequence shown here is derived from an EMBL/GenBank/DDBJ whole genome shotgun (WGS) entry which is preliminary data.</text>
</comment>
<proteinExistence type="predicted"/>
<dbReference type="EMBL" id="QXTE01000363">
    <property type="protein sequence ID" value="TFJ98877.1"/>
    <property type="molecule type" value="Genomic_DNA"/>
</dbReference>